<reference evidence="1 2" key="1">
    <citation type="submission" date="2015-10" db="EMBL/GenBank/DDBJ databases">
        <authorList>
            <person name="Gilbert D.G."/>
        </authorList>
    </citation>
    <scope>NUCLEOTIDE SEQUENCE [LARGE SCALE GENOMIC DNA]</scope>
    <source>
        <strain evidence="1">FVVF132</strain>
    </source>
</reference>
<dbReference type="AlphaFoldDB" id="A0A0Q3PZT6"/>
<dbReference type="Proteomes" id="UP000051836">
    <property type="component" value="Unassembled WGS sequence"/>
</dbReference>
<evidence type="ECO:0000313" key="2">
    <source>
        <dbReference type="Proteomes" id="UP000051836"/>
    </source>
</evidence>
<keyword evidence="2" id="KW-1185">Reference proteome</keyword>
<gene>
    <name evidence="1" type="ORF">AAES_80231</name>
</gene>
<sequence length="148" mass="17032">MRRMTKAGSQQTMKAPKTMVTVLSSAKTFTLVMATWRSMAMANRLKTEAAKVAKAVPSRTNHCTGVRLKVVEPESRMLAMKAKPAKRSEKAKFPMKMYMAEWNFLLRHTETRTRRFCSTMKQQRMTMRMDMTHREVLAEASESPLVKL</sequence>
<protein>
    <submittedName>
        <fullName evidence="1">Uncharacterized protein</fullName>
    </submittedName>
</protein>
<comment type="caution">
    <text evidence="1">The sequence shown here is derived from an EMBL/GenBank/DDBJ whole genome shotgun (WGS) entry which is preliminary data.</text>
</comment>
<evidence type="ECO:0000313" key="1">
    <source>
        <dbReference type="EMBL" id="KQK81460.1"/>
    </source>
</evidence>
<dbReference type="EMBL" id="LMAW01002354">
    <property type="protein sequence ID" value="KQK81460.1"/>
    <property type="molecule type" value="Genomic_DNA"/>
</dbReference>
<organism evidence="1 2">
    <name type="scientific">Amazona aestiva</name>
    <name type="common">Blue-fronted Amazon parrot</name>
    <dbReference type="NCBI Taxonomy" id="12930"/>
    <lineage>
        <taxon>Eukaryota</taxon>
        <taxon>Metazoa</taxon>
        <taxon>Chordata</taxon>
        <taxon>Craniata</taxon>
        <taxon>Vertebrata</taxon>
        <taxon>Euteleostomi</taxon>
        <taxon>Archelosauria</taxon>
        <taxon>Archosauria</taxon>
        <taxon>Dinosauria</taxon>
        <taxon>Saurischia</taxon>
        <taxon>Theropoda</taxon>
        <taxon>Coelurosauria</taxon>
        <taxon>Aves</taxon>
        <taxon>Neognathae</taxon>
        <taxon>Neoaves</taxon>
        <taxon>Telluraves</taxon>
        <taxon>Australaves</taxon>
        <taxon>Psittaciformes</taxon>
        <taxon>Psittacidae</taxon>
        <taxon>Amazona</taxon>
    </lineage>
</organism>
<proteinExistence type="predicted"/>
<name>A0A0Q3PZT6_AMAAE</name>
<accession>A0A0Q3PZT6</accession>